<dbReference type="Pfam" id="PF00072">
    <property type="entry name" value="Response_reg"/>
    <property type="match status" value="1"/>
</dbReference>
<evidence type="ECO:0000313" key="4">
    <source>
        <dbReference type="EMBL" id="CEA02333.1"/>
    </source>
</evidence>
<dbReference type="PANTHER" id="PTHR47233:SF3">
    <property type="entry name" value="CHEMOTAXIS PROTEIN CHEV"/>
    <property type="match status" value="1"/>
</dbReference>
<dbReference type="PIRSF" id="PIRSF002867">
    <property type="entry name" value="CheV"/>
    <property type="match status" value="1"/>
</dbReference>
<dbReference type="Gene3D" id="2.40.50.180">
    <property type="entry name" value="CheA-289, Domain 4"/>
    <property type="match status" value="1"/>
</dbReference>
<dbReference type="SMART" id="SM00260">
    <property type="entry name" value="CheW"/>
    <property type="match status" value="1"/>
</dbReference>
<evidence type="ECO:0000256" key="1">
    <source>
        <dbReference type="PROSITE-ProRule" id="PRU00169"/>
    </source>
</evidence>
<feature type="modified residue" description="4-aspartylphosphate" evidence="1">
    <location>
        <position position="235"/>
    </location>
</feature>
<reference evidence="4" key="1">
    <citation type="submission" date="2014-07" db="EMBL/GenBank/DDBJ databases">
        <authorList>
            <person name="Urmite Genomes Urmite Genomes"/>
        </authorList>
    </citation>
    <scope>NUCLEOTIDE SEQUENCE</scope>
    <source>
        <strain evidence="4">13S34_air</strain>
    </source>
</reference>
<dbReference type="SMART" id="SM00448">
    <property type="entry name" value="REC"/>
    <property type="match status" value="1"/>
</dbReference>
<feature type="domain" description="Response regulatory" evidence="2">
    <location>
        <begin position="174"/>
        <end position="302"/>
    </location>
</feature>
<keyword evidence="1" id="KW-0597">Phosphoprotein</keyword>
<dbReference type="Gene3D" id="3.40.50.2300">
    <property type="match status" value="1"/>
</dbReference>
<dbReference type="Gene3D" id="2.30.30.40">
    <property type="entry name" value="SH3 Domains"/>
    <property type="match status" value="1"/>
</dbReference>
<dbReference type="SUPFAM" id="SSF52172">
    <property type="entry name" value="CheY-like"/>
    <property type="match status" value="1"/>
</dbReference>
<dbReference type="EMBL" id="LN483074">
    <property type="protein sequence ID" value="CEA02333.1"/>
    <property type="molecule type" value="Genomic_DNA"/>
</dbReference>
<gene>
    <name evidence="4" type="primary">cheV</name>
    <name evidence="4" type="ORF">BN1050_01219</name>
</gene>
<proteinExistence type="predicted"/>
<dbReference type="PANTHER" id="PTHR47233">
    <property type="entry name" value="CHEMOTAXIS PROTEIN CHEV"/>
    <property type="match status" value="1"/>
</dbReference>
<dbReference type="GO" id="GO:0000160">
    <property type="term" value="P:phosphorelay signal transduction system"/>
    <property type="evidence" value="ECO:0007669"/>
    <property type="project" value="InterPro"/>
</dbReference>
<dbReference type="SUPFAM" id="SSF50341">
    <property type="entry name" value="CheW-like"/>
    <property type="match status" value="1"/>
</dbReference>
<dbReference type="InterPro" id="IPR024181">
    <property type="entry name" value="Chemotax_regulator_CheV"/>
</dbReference>
<dbReference type="AlphaFoldDB" id="A0A078M4A3"/>
<evidence type="ECO:0000259" key="3">
    <source>
        <dbReference type="PROSITE" id="PS50851"/>
    </source>
</evidence>
<dbReference type="InterPro" id="IPR011006">
    <property type="entry name" value="CheY-like_superfamily"/>
</dbReference>
<feature type="domain" description="CheW-like" evidence="3">
    <location>
        <begin position="14"/>
        <end position="153"/>
    </location>
</feature>
<dbReference type="PATRIC" id="fig|1461583.4.peg.1176"/>
<protein>
    <submittedName>
        <fullName evidence="4">Chemotaxis protein CheV</fullName>
    </submittedName>
</protein>
<accession>A0A078M4A3</accession>
<dbReference type="InterPro" id="IPR036061">
    <property type="entry name" value="CheW-like_dom_sf"/>
</dbReference>
<dbReference type="InterPro" id="IPR001789">
    <property type="entry name" value="Sig_transdc_resp-reg_receiver"/>
</dbReference>
<dbReference type="PROSITE" id="PS50110">
    <property type="entry name" value="RESPONSE_REGULATORY"/>
    <property type="match status" value="1"/>
</dbReference>
<dbReference type="GO" id="GO:0006935">
    <property type="term" value="P:chemotaxis"/>
    <property type="evidence" value="ECO:0007669"/>
    <property type="project" value="InterPro"/>
</dbReference>
<dbReference type="PROSITE" id="PS50851">
    <property type="entry name" value="CHEW"/>
    <property type="match status" value="1"/>
</dbReference>
<name>A0A078M4A3_9BACL</name>
<dbReference type="HOGENOM" id="CLU_048995_0_1_9"/>
<sequence length="302" mass="34413">MEQTGILLESGTNELEIVEFDVANNKFGINVIKVKEIIQPIPVIFVPHAHEHVEGIIQLRGEVLPVVDMLKVLGIHNVERSPQQKYIVAEFNKQRVVFHVDNVTQIHRISWDQIEKPSDMYQGGASQVIGVIKQNDQMILLLDFERIMLEINPESGINVESVKKLGKRERSDKKIVVAEDSPLLRKLLHDTLNEAGYANVDFFENGRDAYNYLETLVKADPNKDITQHVQMIITDIEMPQMDGHHLTRKIKEHPNLAVLPVIIFSSLITDDLRHKGERVGAEDQISKPEIAELILRIDQLIL</sequence>
<evidence type="ECO:0000259" key="2">
    <source>
        <dbReference type="PROSITE" id="PS50110"/>
    </source>
</evidence>
<dbReference type="InterPro" id="IPR002545">
    <property type="entry name" value="CheW-lke_dom"/>
</dbReference>
<dbReference type="Pfam" id="PF01584">
    <property type="entry name" value="CheW"/>
    <property type="match status" value="1"/>
</dbReference>
<organism evidence="4">
    <name type="scientific">Metalysinibacillus saudimassiliensis</name>
    <dbReference type="NCBI Taxonomy" id="1461583"/>
    <lineage>
        <taxon>Bacteria</taxon>
        <taxon>Bacillati</taxon>
        <taxon>Bacillota</taxon>
        <taxon>Bacilli</taxon>
        <taxon>Bacillales</taxon>
        <taxon>Caryophanaceae</taxon>
        <taxon>Metalysinibacillus</taxon>
    </lineage>
</organism>